<accession>A0A1S3XJI6</accession>
<dbReference type="AlphaFoldDB" id="A0A1S3XJI6"/>
<proteinExistence type="predicted"/>
<evidence type="ECO:0000313" key="1">
    <source>
        <dbReference type="RefSeq" id="XP_016440140.1"/>
    </source>
</evidence>
<protein>
    <recommendedName>
        <fullName evidence="2">Reverse transcriptase domain-containing protein</fullName>
    </recommendedName>
</protein>
<dbReference type="OrthoDB" id="1245115at2759"/>
<name>A0A1S3XJI6_TOBAC</name>
<sequence>MAVTEAKTVAFSRLYEDLGAKEGEKKLFWLAKVRERKARDLDQVRRLVEQYKDMEKDLHMAFIDLEKAYGKVPREVLWRCLEAKDALTHHVQGEVAWSMLFTDDIVLIDETRSGINERLEVWRHALEAWIAEEELECPGKAVQAVGIGGNEER</sequence>
<gene>
    <name evidence="1" type="primary">LOC107765928</name>
</gene>
<dbReference type="KEGG" id="nta:107765928"/>
<dbReference type="RefSeq" id="XP_016440140.1">
    <property type="nucleotide sequence ID" value="XM_016584654.1"/>
</dbReference>
<reference evidence="1" key="1">
    <citation type="submission" date="2025-08" db="UniProtKB">
        <authorList>
            <consortium name="RefSeq"/>
        </authorList>
    </citation>
    <scope>IDENTIFICATION</scope>
</reference>
<organism evidence="1">
    <name type="scientific">Nicotiana tabacum</name>
    <name type="common">Common tobacco</name>
    <dbReference type="NCBI Taxonomy" id="4097"/>
    <lineage>
        <taxon>Eukaryota</taxon>
        <taxon>Viridiplantae</taxon>
        <taxon>Streptophyta</taxon>
        <taxon>Embryophyta</taxon>
        <taxon>Tracheophyta</taxon>
        <taxon>Spermatophyta</taxon>
        <taxon>Magnoliopsida</taxon>
        <taxon>eudicotyledons</taxon>
        <taxon>Gunneridae</taxon>
        <taxon>Pentapetalae</taxon>
        <taxon>asterids</taxon>
        <taxon>lamiids</taxon>
        <taxon>Solanales</taxon>
        <taxon>Solanaceae</taxon>
        <taxon>Nicotianoideae</taxon>
        <taxon>Nicotianeae</taxon>
        <taxon>Nicotiana</taxon>
    </lineage>
</organism>
<dbReference type="PaxDb" id="4097-A0A1S3XJI6"/>
<evidence type="ECO:0008006" key="2">
    <source>
        <dbReference type="Google" id="ProtNLM"/>
    </source>
</evidence>